<reference evidence="10 11" key="1">
    <citation type="submission" date="2019-09" db="EMBL/GenBank/DDBJ databases">
        <title>Actinomadura physcomitrii sp. nov., a novel actinomycete isolated from moss [Physcomitrium sphaericum (Ludw) Fuernr].</title>
        <authorList>
            <person name="Liu C."/>
            <person name="Zhuang X."/>
        </authorList>
    </citation>
    <scope>NUCLEOTIDE SEQUENCE [LARGE SCALE GENOMIC DNA]</scope>
    <source>
        <strain evidence="10 11">CYP1-1B</strain>
    </source>
</reference>
<evidence type="ECO:0000256" key="6">
    <source>
        <dbReference type="PIRSR" id="PIRSR625705-1"/>
    </source>
</evidence>
<dbReference type="AlphaFoldDB" id="A0A6L3VNI4"/>
<evidence type="ECO:0000256" key="4">
    <source>
        <dbReference type="ARBA" id="ARBA00022801"/>
    </source>
</evidence>
<dbReference type="GO" id="GO:0030203">
    <property type="term" value="P:glycosaminoglycan metabolic process"/>
    <property type="evidence" value="ECO:0007669"/>
    <property type="project" value="TreeGrafter"/>
</dbReference>
<evidence type="ECO:0000256" key="2">
    <source>
        <dbReference type="ARBA" id="ARBA00006285"/>
    </source>
</evidence>
<comment type="similarity">
    <text evidence="2">Belongs to the glycosyl hydrolase 20 family.</text>
</comment>
<dbReference type="PANTHER" id="PTHR22600:SF57">
    <property type="entry name" value="BETA-N-ACETYLHEXOSAMINIDASE"/>
    <property type="match status" value="1"/>
</dbReference>
<name>A0A6L3VNI4_9ACTN</name>
<keyword evidence="5" id="KW-0326">Glycosidase</keyword>
<dbReference type="Pfam" id="PF02838">
    <property type="entry name" value="Glyco_hydro_20b"/>
    <property type="match status" value="1"/>
</dbReference>
<comment type="catalytic activity">
    <reaction evidence="1">
        <text>Hydrolysis of terminal non-reducing N-acetyl-D-hexosamine residues in N-acetyl-beta-D-hexosaminides.</text>
        <dbReference type="EC" id="3.2.1.52"/>
    </reaction>
</comment>
<organism evidence="10 11">
    <name type="scientific">Actinomadura montaniterrae</name>
    <dbReference type="NCBI Taxonomy" id="1803903"/>
    <lineage>
        <taxon>Bacteria</taxon>
        <taxon>Bacillati</taxon>
        <taxon>Actinomycetota</taxon>
        <taxon>Actinomycetes</taxon>
        <taxon>Streptosporangiales</taxon>
        <taxon>Thermomonosporaceae</taxon>
        <taxon>Actinomadura</taxon>
    </lineage>
</organism>
<dbReference type="PRINTS" id="PR00738">
    <property type="entry name" value="GLHYDRLASE20"/>
</dbReference>
<feature type="domain" description="Beta-hexosaminidase bacterial type N-terminal" evidence="9">
    <location>
        <begin position="15"/>
        <end position="134"/>
    </location>
</feature>
<comment type="caution">
    <text evidence="10">The sequence shown here is derived from an EMBL/GenBank/DDBJ whole genome shotgun (WGS) entry which is preliminary data.</text>
</comment>
<evidence type="ECO:0000256" key="7">
    <source>
        <dbReference type="SAM" id="MobiDB-lite"/>
    </source>
</evidence>
<gene>
    <name evidence="10" type="ORF">F9B16_40450</name>
</gene>
<dbReference type="Gene3D" id="3.30.379.10">
    <property type="entry name" value="Chitobiase/beta-hexosaminidase domain 2-like"/>
    <property type="match status" value="1"/>
</dbReference>
<proteinExistence type="inferred from homology"/>
<feature type="domain" description="Glycoside hydrolase family 20 catalytic" evidence="8">
    <location>
        <begin position="140"/>
        <end position="487"/>
    </location>
</feature>
<keyword evidence="11" id="KW-1185">Reference proteome</keyword>
<sequence length="522" mass="56726">MVASDPPDEPGRGGSVIPAPVRQRTTEGVCRTGRPWRIRAGDPSLDGTAGVLAPHLRTGAGADSGEIVLALDDVPLKPGAIGVQPSADPDECYRLTVEPDRITCAARTPQGAFRAGVTALHLLAETPETACRVIDDAPRYAWRGLMIDPARHFLALDDLRRLIDLAALYKLNVLHLHLTDNEGWRLHIATRPALTAGTPHYTADEYTDLQEYAAARHVTVVPEIDLPGHSAAALRAYPDLGTLPRPSWYPVDAPFPAPLDPADPHTRAFIVDVLAETARLTAGAFVHFGGDEALGADEASFTEAVRLAREALRVAGKRPLGWQESSRAGIAPGDIAQFWVDVPMMDLPQTQEELDARPDLLAAGHTLARTKALTRFFAPADGDLDRIVRGGGRVLLSPQSHLYLDRPYDPAIVPPDQAEEGARLGFAYRPRDVRHAASWDPSSYGVPPEQIAGIEATLFAEDFQGFDDHTALLLPRLPGVAEAAWSPSPPSWEEYRGRLARQSVLWRDRGLAALRSTEIDWH</sequence>
<dbReference type="InterPro" id="IPR015882">
    <property type="entry name" value="HEX_bac_N"/>
</dbReference>
<protein>
    <recommendedName>
        <fullName evidence="3">beta-N-acetylhexosaminidase</fullName>
        <ecNumber evidence="3">3.2.1.52</ecNumber>
    </recommendedName>
</protein>
<accession>A0A6L3VNI4</accession>
<evidence type="ECO:0000259" key="8">
    <source>
        <dbReference type="Pfam" id="PF00728"/>
    </source>
</evidence>
<dbReference type="Gene3D" id="3.20.20.80">
    <property type="entry name" value="Glycosidases"/>
    <property type="match status" value="1"/>
</dbReference>
<dbReference type="EC" id="3.2.1.52" evidence="3"/>
<dbReference type="Proteomes" id="UP000483004">
    <property type="component" value="Unassembled WGS sequence"/>
</dbReference>
<dbReference type="SUPFAM" id="SSF55545">
    <property type="entry name" value="beta-N-acetylhexosaminidase-like domain"/>
    <property type="match status" value="1"/>
</dbReference>
<evidence type="ECO:0000313" key="10">
    <source>
        <dbReference type="EMBL" id="KAB2365592.1"/>
    </source>
</evidence>
<dbReference type="PANTHER" id="PTHR22600">
    <property type="entry name" value="BETA-HEXOSAMINIDASE"/>
    <property type="match status" value="1"/>
</dbReference>
<dbReference type="InterPro" id="IPR015883">
    <property type="entry name" value="Glyco_hydro_20_cat"/>
</dbReference>
<dbReference type="InterPro" id="IPR025705">
    <property type="entry name" value="Beta_hexosaminidase_sua/sub"/>
</dbReference>
<dbReference type="InterPro" id="IPR017853">
    <property type="entry name" value="GH"/>
</dbReference>
<dbReference type="OrthoDB" id="9763537at2"/>
<evidence type="ECO:0000256" key="3">
    <source>
        <dbReference type="ARBA" id="ARBA00012663"/>
    </source>
</evidence>
<dbReference type="GO" id="GO:0016020">
    <property type="term" value="C:membrane"/>
    <property type="evidence" value="ECO:0007669"/>
    <property type="project" value="TreeGrafter"/>
</dbReference>
<feature type="region of interest" description="Disordered" evidence="7">
    <location>
        <begin position="1"/>
        <end position="26"/>
    </location>
</feature>
<dbReference type="Pfam" id="PF00728">
    <property type="entry name" value="Glyco_hydro_20"/>
    <property type="match status" value="1"/>
</dbReference>
<evidence type="ECO:0000256" key="1">
    <source>
        <dbReference type="ARBA" id="ARBA00001231"/>
    </source>
</evidence>
<dbReference type="GO" id="GO:0005975">
    <property type="term" value="P:carbohydrate metabolic process"/>
    <property type="evidence" value="ECO:0007669"/>
    <property type="project" value="InterPro"/>
</dbReference>
<evidence type="ECO:0000256" key="5">
    <source>
        <dbReference type="ARBA" id="ARBA00023295"/>
    </source>
</evidence>
<keyword evidence="4 10" id="KW-0378">Hydrolase</keyword>
<evidence type="ECO:0000313" key="11">
    <source>
        <dbReference type="Proteomes" id="UP000483004"/>
    </source>
</evidence>
<evidence type="ECO:0000259" key="9">
    <source>
        <dbReference type="Pfam" id="PF02838"/>
    </source>
</evidence>
<dbReference type="EMBL" id="WBMR01000204">
    <property type="protein sequence ID" value="KAB2365592.1"/>
    <property type="molecule type" value="Genomic_DNA"/>
</dbReference>
<dbReference type="InterPro" id="IPR029018">
    <property type="entry name" value="Hex-like_dom2"/>
</dbReference>
<dbReference type="SUPFAM" id="SSF51445">
    <property type="entry name" value="(Trans)glycosidases"/>
    <property type="match status" value="1"/>
</dbReference>
<feature type="active site" description="Proton donor" evidence="6">
    <location>
        <position position="292"/>
    </location>
</feature>
<dbReference type="GO" id="GO:0004563">
    <property type="term" value="F:beta-N-acetylhexosaminidase activity"/>
    <property type="evidence" value="ECO:0007669"/>
    <property type="project" value="UniProtKB-EC"/>
</dbReference>